<organism evidence="1 2">
    <name type="scientific">Kribbella speibonae</name>
    <dbReference type="NCBI Taxonomy" id="1572660"/>
    <lineage>
        <taxon>Bacteria</taxon>
        <taxon>Bacillati</taxon>
        <taxon>Actinomycetota</taxon>
        <taxon>Actinomycetes</taxon>
        <taxon>Propionibacteriales</taxon>
        <taxon>Kribbellaceae</taxon>
        <taxon>Kribbella</taxon>
    </lineage>
</organism>
<evidence type="ECO:0000313" key="2">
    <source>
        <dbReference type="Proteomes" id="UP000294225"/>
    </source>
</evidence>
<gene>
    <name evidence="1" type="ORF">E0H92_36705</name>
</gene>
<evidence type="ECO:0000313" key="1">
    <source>
        <dbReference type="EMBL" id="TCC32042.1"/>
    </source>
</evidence>
<dbReference type="AlphaFoldDB" id="A0A4V2M3H4"/>
<reference evidence="1 2" key="1">
    <citation type="submission" date="2019-02" db="EMBL/GenBank/DDBJ databases">
        <title>Kribbella capetownensis sp. nov. and Kribbella speibonae sp. nov., isolated from soil.</title>
        <authorList>
            <person name="Curtis S.M."/>
            <person name="Norton I."/>
            <person name="Everest G.J."/>
            <person name="Meyers P.R."/>
        </authorList>
    </citation>
    <scope>NUCLEOTIDE SEQUENCE [LARGE SCALE GENOMIC DNA]</scope>
    <source>
        <strain evidence="1 2">YM55</strain>
    </source>
</reference>
<dbReference type="EMBL" id="SJKC01000006">
    <property type="protein sequence ID" value="TCC32042.1"/>
    <property type="molecule type" value="Genomic_DNA"/>
</dbReference>
<proteinExistence type="predicted"/>
<dbReference type="RefSeq" id="WP_131499458.1">
    <property type="nucleotide sequence ID" value="NZ_SJKC01000006.1"/>
</dbReference>
<dbReference type="Proteomes" id="UP000294225">
    <property type="component" value="Unassembled WGS sequence"/>
</dbReference>
<name>A0A4V2M3H4_9ACTN</name>
<comment type="caution">
    <text evidence="1">The sequence shown here is derived from an EMBL/GenBank/DDBJ whole genome shotgun (WGS) entry which is preliminary data.</text>
</comment>
<protein>
    <submittedName>
        <fullName evidence="1">Uncharacterized protein</fullName>
    </submittedName>
</protein>
<accession>A0A4V2M3H4</accession>
<sequence>MRLILDTNLWSDIGDEGVASEFDDFVSRRKLEVLVPPSILIEVCRLSVRELRDPIVRALAVGPRRRLPTEAESESAELVAEIRRLRPDWMRKMPNTAKVAALNAFWTRQVWRTALIDSQRIYDYELGGRRLHDDLMKVQQSERSQLLQSNFSLRPLTALEVSEGTAGFGREPGGWPDEPIEAWRMSSFELYWHQLVKIAGRAVLTKEDTTSADWVGAYVDLSRLRRSMSDFLHLWAYEVDLLSMPRNWVRWAVNVMQVGEKVTGGNPSDEQHSAYLLDCDRFLTADQRYASVLRAVREDAPFEMAEPTVVSGDRTVPVLDRIRAALDDPDAGTE</sequence>